<evidence type="ECO:0000256" key="2">
    <source>
        <dbReference type="SAM" id="Phobius"/>
    </source>
</evidence>
<evidence type="ECO:0000313" key="4">
    <source>
        <dbReference type="Proteomes" id="UP000230833"/>
    </source>
</evidence>
<reference evidence="3 4" key="1">
    <citation type="submission" date="2017-09" db="EMBL/GenBank/DDBJ databases">
        <title>Depth-based differentiation of microbial function through sediment-hosted aquifers and enrichment of novel symbionts in the deep terrestrial subsurface.</title>
        <authorList>
            <person name="Probst A.J."/>
            <person name="Ladd B."/>
            <person name="Jarett J.K."/>
            <person name="Geller-Mcgrath D.E."/>
            <person name="Sieber C.M."/>
            <person name="Emerson J.B."/>
            <person name="Anantharaman K."/>
            <person name="Thomas B.C."/>
            <person name="Malmstrom R."/>
            <person name="Stieglmeier M."/>
            <person name="Klingl A."/>
            <person name="Woyke T."/>
            <person name="Ryan C.M."/>
            <person name="Banfield J.F."/>
        </authorList>
    </citation>
    <scope>NUCLEOTIDE SEQUENCE [LARGE SCALE GENOMIC DNA]</scope>
    <source>
        <strain evidence="3">CG10_big_fil_rev_8_21_14_0_10_45_14</strain>
    </source>
</reference>
<gene>
    <name evidence="3" type="ORF">COV07_04195</name>
</gene>
<dbReference type="EMBL" id="PCYL01000045">
    <property type="protein sequence ID" value="PIR46435.1"/>
    <property type="molecule type" value="Genomic_DNA"/>
</dbReference>
<keyword evidence="2" id="KW-0472">Membrane</keyword>
<feature type="transmembrane region" description="Helical" evidence="2">
    <location>
        <begin position="251"/>
        <end position="279"/>
    </location>
</feature>
<keyword evidence="2" id="KW-1133">Transmembrane helix</keyword>
<dbReference type="Proteomes" id="UP000230833">
    <property type="component" value="Unassembled WGS sequence"/>
</dbReference>
<accession>A0A2H0RKX5</accession>
<evidence type="ECO:0000256" key="1">
    <source>
        <dbReference type="SAM" id="MobiDB-lite"/>
    </source>
</evidence>
<organism evidence="3 4">
    <name type="scientific">Candidatus Vogelbacteria bacterium CG10_big_fil_rev_8_21_14_0_10_45_14</name>
    <dbReference type="NCBI Taxonomy" id="1975042"/>
    <lineage>
        <taxon>Bacteria</taxon>
        <taxon>Candidatus Vogeliibacteriota</taxon>
    </lineage>
</organism>
<sequence>MYTIKILCLGLFFAFAVFPLSTVMADVGIIENNLWYSHFPFSEGETVTLYTGVWNGGKERARGEVAFLANGVEVGRVPFAVNGGELTEVSTRWVSKSGSQSLKAKIVEAYLARDGQKEALALTNKESDAQVVLIERVIHQDKKDNLKPIVALASTTLATAVLPVVSRLPESVSDPVLAMVYAFDDMAEAKTKSLTDEKNNLKTELKKSTPENNREQSEDKGITSLEDVKEYFGSSLAATAGLKDPFTYAKYIGVAILLFFVSKPILLALVFSILAIVLARSVLRIARKRRYPHLT</sequence>
<comment type="caution">
    <text evidence="3">The sequence shown here is derived from an EMBL/GenBank/DDBJ whole genome shotgun (WGS) entry which is preliminary data.</text>
</comment>
<evidence type="ECO:0000313" key="3">
    <source>
        <dbReference type="EMBL" id="PIR46435.1"/>
    </source>
</evidence>
<feature type="region of interest" description="Disordered" evidence="1">
    <location>
        <begin position="194"/>
        <end position="220"/>
    </location>
</feature>
<keyword evidence="2" id="KW-0812">Transmembrane</keyword>
<name>A0A2H0RKX5_9BACT</name>
<protein>
    <submittedName>
        <fullName evidence="3">Uncharacterized protein</fullName>
    </submittedName>
</protein>
<dbReference type="AlphaFoldDB" id="A0A2H0RKX5"/>
<proteinExistence type="predicted"/>